<feature type="domain" description="UspA" evidence="2">
    <location>
        <begin position="4"/>
        <end position="140"/>
    </location>
</feature>
<dbReference type="EMBL" id="CP155571">
    <property type="protein sequence ID" value="XFO72225.1"/>
    <property type="molecule type" value="Genomic_DNA"/>
</dbReference>
<dbReference type="RefSeq" id="WP_093797657.1">
    <property type="nucleotide sequence ID" value="NZ_CP155571.1"/>
</dbReference>
<dbReference type="Gene3D" id="3.40.50.620">
    <property type="entry name" value="HUPs"/>
    <property type="match status" value="1"/>
</dbReference>
<dbReference type="PRINTS" id="PR01438">
    <property type="entry name" value="UNVRSLSTRESS"/>
</dbReference>
<evidence type="ECO:0000313" key="4">
    <source>
        <dbReference type="Proteomes" id="UP000216052"/>
    </source>
</evidence>
<dbReference type="PANTHER" id="PTHR46268">
    <property type="entry name" value="STRESS RESPONSE PROTEIN NHAX"/>
    <property type="match status" value="1"/>
</dbReference>
<dbReference type="SUPFAM" id="SSF52402">
    <property type="entry name" value="Adenine nucleotide alpha hydrolases-like"/>
    <property type="match status" value="1"/>
</dbReference>
<dbReference type="InterPro" id="IPR006016">
    <property type="entry name" value="UspA"/>
</dbReference>
<name>A0ABZ3J1Z9_SPOA4</name>
<comment type="similarity">
    <text evidence="1">Belongs to the universal stress protein A family.</text>
</comment>
<dbReference type="Proteomes" id="UP000216052">
    <property type="component" value="Chromosome"/>
</dbReference>
<keyword evidence="4" id="KW-1185">Reference proteome</keyword>
<evidence type="ECO:0000259" key="2">
    <source>
        <dbReference type="Pfam" id="PF00582"/>
    </source>
</evidence>
<proteinExistence type="inferred from homology"/>
<gene>
    <name evidence="3" type="primary">nhaX</name>
    <name evidence="3" type="ORF">SPACI_022710</name>
</gene>
<protein>
    <submittedName>
        <fullName evidence="3">Stress response protein NhaX</fullName>
    </submittedName>
</protein>
<dbReference type="Pfam" id="PF00582">
    <property type="entry name" value="Usp"/>
    <property type="match status" value="1"/>
</dbReference>
<accession>A0ABZ3J1Z9</accession>
<organism evidence="3 4">
    <name type="scientific">Sporomusa acidovorans (strain ATCC 49682 / DSM 3132 / Mol)</name>
    <dbReference type="NCBI Taxonomy" id="1123286"/>
    <lineage>
        <taxon>Bacteria</taxon>
        <taxon>Bacillati</taxon>
        <taxon>Bacillota</taxon>
        <taxon>Negativicutes</taxon>
        <taxon>Selenomonadales</taxon>
        <taxon>Sporomusaceae</taxon>
        <taxon>Sporomusa</taxon>
    </lineage>
</organism>
<reference evidence="3" key="1">
    <citation type="submission" date="2024-05" db="EMBL/GenBank/DDBJ databases">
        <title>Isolation and characterization of Sporomusa carbonis sp. nov., a carboxydotrophic hydrogenogen in the genus of Sporomusa isolated from a charcoal burning pile.</title>
        <authorList>
            <person name="Boeer T."/>
            <person name="Rosenbaum F."/>
            <person name="Eysell L."/>
            <person name="Mueller V."/>
            <person name="Daniel R."/>
            <person name="Poehlein A."/>
        </authorList>
    </citation>
    <scope>NUCLEOTIDE SEQUENCE [LARGE SCALE GENOMIC DNA]</scope>
    <source>
        <strain evidence="3">DSM 3132</strain>
    </source>
</reference>
<evidence type="ECO:0000313" key="3">
    <source>
        <dbReference type="EMBL" id="XFO72225.1"/>
    </source>
</evidence>
<dbReference type="PANTHER" id="PTHR46268:SF6">
    <property type="entry name" value="UNIVERSAL STRESS PROTEIN UP12"/>
    <property type="match status" value="1"/>
</dbReference>
<dbReference type="CDD" id="cd00293">
    <property type="entry name" value="USP-like"/>
    <property type="match status" value="1"/>
</dbReference>
<evidence type="ECO:0000256" key="1">
    <source>
        <dbReference type="ARBA" id="ARBA00008791"/>
    </source>
</evidence>
<dbReference type="InterPro" id="IPR014729">
    <property type="entry name" value="Rossmann-like_a/b/a_fold"/>
</dbReference>
<sequence>MDVKKMVVAYDGSAGSHKALAWAVSLAAKLGGDVVVVSVVKPPEFSSSIDEVDEWYEGGEKQYRPLLEQAAAYGEAEGVSLKTEILRGHPAESIIRYAADRKADLIVTGTRGMGGFKSLVIGSVAQKVVTYAKVPVVVVK</sequence>
<dbReference type="InterPro" id="IPR006015">
    <property type="entry name" value="Universal_stress_UspA"/>
</dbReference>